<evidence type="ECO:0000313" key="1">
    <source>
        <dbReference type="EMBL" id="MCG4960211.1"/>
    </source>
</evidence>
<evidence type="ECO:0008006" key="3">
    <source>
        <dbReference type="Google" id="ProtNLM"/>
    </source>
</evidence>
<evidence type="ECO:0000313" key="2">
    <source>
        <dbReference type="Proteomes" id="UP001199750"/>
    </source>
</evidence>
<sequence>MKKRTYYCGRCFHFLIDPNVLDREVGRCYGQKQRTVSAKQKACKNYRPKPLNP</sequence>
<gene>
    <name evidence="1" type="ORF">L0P03_10175</name>
</gene>
<dbReference type="EMBL" id="JAKNDN010000018">
    <property type="protein sequence ID" value="MCG4960211.1"/>
    <property type="molecule type" value="Genomic_DNA"/>
</dbReference>
<protein>
    <recommendedName>
        <fullName evidence="3">30S ribosomal protein S4</fullName>
    </recommendedName>
</protein>
<accession>A0AAW5CF19</accession>
<reference evidence="1" key="1">
    <citation type="submission" date="2022-01" db="EMBL/GenBank/DDBJ databases">
        <title>Collection of gut derived symbiotic bacterial strains cultured from healthy donors.</title>
        <authorList>
            <person name="Lin H."/>
            <person name="Kohout C."/>
            <person name="Waligurski E."/>
            <person name="Pamer E.G."/>
        </authorList>
    </citation>
    <scope>NUCLEOTIDE SEQUENCE</scope>
    <source>
        <strain evidence="1">DFI.1.149</strain>
    </source>
</reference>
<name>A0AAW5CF19_9BACT</name>
<dbReference type="Proteomes" id="UP001199750">
    <property type="component" value="Unassembled WGS sequence"/>
</dbReference>
<dbReference type="RefSeq" id="WP_217773867.1">
    <property type="nucleotide sequence ID" value="NZ_JAHONW010000013.1"/>
</dbReference>
<proteinExistence type="predicted"/>
<dbReference type="AlphaFoldDB" id="A0AAW5CF19"/>
<comment type="caution">
    <text evidence="1">The sequence shown here is derived from an EMBL/GenBank/DDBJ whole genome shotgun (WGS) entry which is preliminary data.</text>
</comment>
<organism evidence="1 2">
    <name type="scientific">Odoribacter splanchnicus</name>
    <dbReference type="NCBI Taxonomy" id="28118"/>
    <lineage>
        <taxon>Bacteria</taxon>
        <taxon>Pseudomonadati</taxon>
        <taxon>Bacteroidota</taxon>
        <taxon>Bacteroidia</taxon>
        <taxon>Bacteroidales</taxon>
        <taxon>Odoribacteraceae</taxon>
        <taxon>Odoribacter</taxon>
    </lineage>
</organism>